<dbReference type="GO" id="GO:0071752">
    <property type="term" value="C:secretory dimeric IgA immunoglobulin complex"/>
    <property type="evidence" value="ECO:0007669"/>
    <property type="project" value="UniProtKB-ARBA"/>
</dbReference>
<dbReference type="InterPro" id="IPR013151">
    <property type="entry name" value="Immunoglobulin_dom"/>
</dbReference>
<reference evidence="5" key="1">
    <citation type="submission" date="2025-08" db="UniProtKB">
        <authorList>
            <consortium name="Ensembl"/>
        </authorList>
    </citation>
    <scope>IDENTIFICATION</scope>
</reference>
<protein>
    <recommendedName>
        <fullName evidence="4">Ig-like domain-containing protein</fullName>
    </recommendedName>
</protein>
<evidence type="ECO:0000256" key="1">
    <source>
        <dbReference type="ARBA" id="ARBA00023157"/>
    </source>
</evidence>
<keyword evidence="2" id="KW-0325">Glycoprotein</keyword>
<dbReference type="InterPro" id="IPR003597">
    <property type="entry name" value="Ig_C1-set"/>
</dbReference>
<dbReference type="GO" id="GO:0060267">
    <property type="term" value="P:positive regulation of respiratory burst"/>
    <property type="evidence" value="ECO:0007669"/>
    <property type="project" value="UniProtKB-ARBA"/>
</dbReference>
<keyword evidence="3" id="KW-0393">Immunoglobulin domain</keyword>
<dbReference type="CDD" id="cd05768">
    <property type="entry name" value="IgC1_CH3_IgAGD_CH4_IgAEM"/>
    <property type="match status" value="1"/>
</dbReference>
<dbReference type="GO" id="GO:0003094">
    <property type="term" value="P:glomerular filtration"/>
    <property type="evidence" value="ECO:0007669"/>
    <property type="project" value="UniProtKB-ARBA"/>
</dbReference>
<dbReference type="FunFam" id="2.60.40.10:FF:002016">
    <property type="entry name" value="Immunoglobulin heavy constant alpha 2"/>
    <property type="match status" value="1"/>
</dbReference>
<name>A0A8C9AGI4_PROSS</name>
<accession>A0A8C9AGI4</accession>
<organism evidence="5 6">
    <name type="scientific">Prolemur simus</name>
    <name type="common">Greater bamboo lemur</name>
    <name type="synonym">Hapalemur simus</name>
    <dbReference type="NCBI Taxonomy" id="1328070"/>
    <lineage>
        <taxon>Eukaryota</taxon>
        <taxon>Metazoa</taxon>
        <taxon>Chordata</taxon>
        <taxon>Craniata</taxon>
        <taxon>Vertebrata</taxon>
        <taxon>Euteleostomi</taxon>
        <taxon>Mammalia</taxon>
        <taxon>Eutheria</taxon>
        <taxon>Euarchontoglires</taxon>
        <taxon>Primates</taxon>
        <taxon>Strepsirrhini</taxon>
        <taxon>Lemuriformes</taxon>
        <taxon>Lemuridae</taxon>
        <taxon>Prolemur</taxon>
    </lineage>
</organism>
<dbReference type="Ensembl" id="ENSPSMT00000037253.1">
    <property type="protein sequence ID" value="ENSPSMP00000032291.1"/>
    <property type="gene ID" value="ENSPSMG00000022354.1"/>
</dbReference>
<dbReference type="PROSITE" id="PS50835">
    <property type="entry name" value="IG_LIKE"/>
    <property type="match status" value="3"/>
</dbReference>
<dbReference type="Gene3D" id="2.60.40.10">
    <property type="entry name" value="Immunoglobulins"/>
    <property type="match status" value="3"/>
</dbReference>
<dbReference type="SMART" id="SM00407">
    <property type="entry name" value="IGc1"/>
    <property type="match status" value="3"/>
</dbReference>
<dbReference type="SUPFAM" id="SSF48726">
    <property type="entry name" value="Immunoglobulin"/>
    <property type="match status" value="3"/>
</dbReference>
<dbReference type="PROSITE" id="PS00290">
    <property type="entry name" value="IG_MHC"/>
    <property type="match status" value="2"/>
</dbReference>
<keyword evidence="6" id="KW-1185">Reference proteome</keyword>
<dbReference type="GO" id="GO:0019731">
    <property type="term" value="P:antibacterial humoral response"/>
    <property type="evidence" value="ECO:0007669"/>
    <property type="project" value="UniProtKB-ARBA"/>
</dbReference>
<sequence>MCLRAEPPCVASGPGTLVVSATSPTVFPLSLPSAEHGELVVIGCLVQGFFPSEPLSVTWNQNGDSVTVINYPPIKADSNGLYTTTSQLTLPTNQCPAGKSLQCHVEHNSNFNKDVSVACISPGPGPYSCADPPPSSSCCHPQLSLHPPALEDLLLGSDANLTCTLSGLVNPENASFTWQPSSGKKAELGEPVRDSCGCYSVSSVLPGCAEPWNSRQTFTCSATHPESKTTLTATIAKGSGDNFRPQVHLLPPPSEELALNELVTLTCLVRGFSPEQVLVRWLHGSQELPRGGYLTWPPQQEPGQGATTFAVTSVLRVTAESWKNGDNFSCVVGHEALPKAFTQKTIDRLAGKPTHVNVSVVMAEVDGVCY</sequence>
<evidence type="ECO:0000313" key="5">
    <source>
        <dbReference type="Ensembl" id="ENSPSMP00000032291.1"/>
    </source>
</evidence>
<proteinExistence type="predicted"/>
<feature type="domain" description="Ig-like" evidence="4">
    <location>
        <begin position="245"/>
        <end position="347"/>
    </location>
</feature>
<evidence type="ECO:0000256" key="2">
    <source>
        <dbReference type="ARBA" id="ARBA00023180"/>
    </source>
</evidence>
<dbReference type="InterPro" id="IPR003006">
    <property type="entry name" value="Ig/MHC_CS"/>
</dbReference>
<dbReference type="InterPro" id="IPR036179">
    <property type="entry name" value="Ig-like_dom_sf"/>
</dbReference>
<feature type="domain" description="Ig-like" evidence="4">
    <location>
        <begin position="24"/>
        <end position="116"/>
    </location>
</feature>
<dbReference type="InterPro" id="IPR050380">
    <property type="entry name" value="Immune_Resp_Modulators"/>
</dbReference>
<dbReference type="InterPro" id="IPR013783">
    <property type="entry name" value="Ig-like_fold"/>
</dbReference>
<dbReference type="Pfam" id="PF07654">
    <property type="entry name" value="C1-set"/>
    <property type="match status" value="2"/>
</dbReference>
<dbReference type="InterPro" id="IPR007110">
    <property type="entry name" value="Ig-like_dom"/>
</dbReference>
<dbReference type="AlphaFoldDB" id="A0A8C9AGI4"/>
<dbReference type="PANTHER" id="PTHR23411">
    <property type="entry name" value="TAPASIN"/>
    <property type="match status" value="1"/>
</dbReference>
<evidence type="ECO:0000313" key="6">
    <source>
        <dbReference type="Proteomes" id="UP000694414"/>
    </source>
</evidence>
<evidence type="ECO:0000256" key="3">
    <source>
        <dbReference type="ARBA" id="ARBA00023319"/>
    </source>
</evidence>
<dbReference type="Pfam" id="PF00047">
    <property type="entry name" value="ig"/>
    <property type="match status" value="1"/>
</dbReference>
<dbReference type="CDD" id="cd04986">
    <property type="entry name" value="IgC1_CH2_IgA"/>
    <property type="match status" value="1"/>
</dbReference>
<feature type="domain" description="Ig-like" evidence="4">
    <location>
        <begin position="141"/>
        <end position="236"/>
    </location>
</feature>
<dbReference type="GeneTree" id="ENSGT00940000161516"/>
<reference evidence="5" key="2">
    <citation type="submission" date="2025-09" db="UniProtKB">
        <authorList>
            <consortium name="Ensembl"/>
        </authorList>
    </citation>
    <scope>IDENTIFICATION</scope>
</reference>
<dbReference type="FunFam" id="2.60.40.10:FF:000998">
    <property type="entry name" value="Immunoglobulin heavy constant epsilon"/>
    <property type="match status" value="1"/>
</dbReference>
<dbReference type="GO" id="GO:0071748">
    <property type="term" value="C:monomeric IgA immunoglobulin complex"/>
    <property type="evidence" value="ECO:0007669"/>
    <property type="project" value="UniProtKB-ARBA"/>
</dbReference>
<keyword evidence="1" id="KW-1015">Disulfide bond</keyword>
<dbReference type="FunFam" id="2.60.40.10:FF:000463">
    <property type="entry name" value="Immunoglobulin heavy constant gamma 1"/>
    <property type="match status" value="1"/>
</dbReference>
<dbReference type="Proteomes" id="UP000694414">
    <property type="component" value="Unplaced"/>
</dbReference>
<evidence type="ECO:0000259" key="4">
    <source>
        <dbReference type="PROSITE" id="PS50835"/>
    </source>
</evidence>